<evidence type="ECO:0000256" key="5">
    <source>
        <dbReference type="ARBA" id="ARBA00023128"/>
    </source>
</evidence>
<dbReference type="InterPro" id="IPR052377">
    <property type="entry name" value="Mitochondrial_ECH-domain"/>
</dbReference>
<keyword evidence="3" id="KW-0809">Transit peptide</keyword>
<keyword evidence="2" id="KW-0276">Fatty acid metabolism</keyword>
<dbReference type="PANTHER" id="PTHR43602">
    <property type="match status" value="1"/>
</dbReference>
<name>A0ABD2Q347_9PLAT</name>
<dbReference type="GO" id="GO:0005739">
    <property type="term" value="C:mitochondrion"/>
    <property type="evidence" value="ECO:0007669"/>
    <property type="project" value="UniProtKB-SubCell"/>
</dbReference>
<keyword evidence="5" id="KW-0496">Mitochondrion</keyword>
<dbReference type="InterPro" id="IPR001753">
    <property type="entry name" value="Enoyl-CoA_hydra/iso"/>
</dbReference>
<organism evidence="8 9">
    <name type="scientific">Cichlidogyrus casuarinus</name>
    <dbReference type="NCBI Taxonomy" id="1844966"/>
    <lineage>
        <taxon>Eukaryota</taxon>
        <taxon>Metazoa</taxon>
        <taxon>Spiralia</taxon>
        <taxon>Lophotrochozoa</taxon>
        <taxon>Platyhelminthes</taxon>
        <taxon>Monogenea</taxon>
        <taxon>Monopisthocotylea</taxon>
        <taxon>Dactylogyridea</taxon>
        <taxon>Ancyrocephalidae</taxon>
        <taxon>Cichlidogyrus</taxon>
    </lineage>
</organism>
<evidence type="ECO:0000313" key="8">
    <source>
        <dbReference type="EMBL" id="KAL3313915.1"/>
    </source>
</evidence>
<dbReference type="AlphaFoldDB" id="A0ABD2Q347"/>
<dbReference type="InterPro" id="IPR014748">
    <property type="entry name" value="Enoyl-CoA_hydra_C"/>
</dbReference>
<dbReference type="CDD" id="cd06558">
    <property type="entry name" value="crotonase-like"/>
    <property type="match status" value="1"/>
</dbReference>
<dbReference type="GO" id="GO:0006631">
    <property type="term" value="P:fatty acid metabolic process"/>
    <property type="evidence" value="ECO:0007669"/>
    <property type="project" value="UniProtKB-KW"/>
</dbReference>
<protein>
    <recommendedName>
        <fullName evidence="7">Enoyl-CoA hydratase domain-containing protein 3, mitochondrial</fullName>
    </recommendedName>
</protein>
<proteinExistence type="predicted"/>
<gene>
    <name evidence="8" type="primary">PAAF2</name>
    <name evidence="8" type="ORF">Ciccas_007476</name>
</gene>
<dbReference type="Gene3D" id="1.10.12.10">
    <property type="entry name" value="Lyase 2-enoyl-coa Hydratase, Chain A, domain 2"/>
    <property type="match status" value="1"/>
</dbReference>
<evidence type="ECO:0000256" key="3">
    <source>
        <dbReference type="ARBA" id="ARBA00022946"/>
    </source>
</evidence>
<sequence>MNSYFFMRATSIFTKLHAKGRGIELISQSKSTFSSETNPTLQIKSVTIDNPSRGNVLSSHVIQSLKQQLVETAQDPSTAVCILKSNGKFFCTGHDLKEIVQPNRSERKHAFEGLREILKLIETYPVPIIASIQGPAFAAGCQLVASCSLAIASSTATFAVPGIKLGLFCSTPAVALVRAIGKRAAAELLYTGKAIDATRAYELGLIHRICAPEELEHETLKFASEISCHSSAAMRIGKATLDQQVELGIDDAYELAITRMCRNMELEDTVNGVNSFVKKQPLPDWKHR</sequence>
<comment type="function">
    <text evidence="6">May play a role in fatty acid biosynthesis and insulin sensitivity.</text>
</comment>
<evidence type="ECO:0000256" key="7">
    <source>
        <dbReference type="ARBA" id="ARBA00040545"/>
    </source>
</evidence>
<dbReference type="Gene3D" id="3.90.226.10">
    <property type="entry name" value="2-enoyl-CoA Hydratase, Chain A, domain 1"/>
    <property type="match status" value="1"/>
</dbReference>
<dbReference type="EMBL" id="JBJKFK010001154">
    <property type="protein sequence ID" value="KAL3313915.1"/>
    <property type="molecule type" value="Genomic_DNA"/>
</dbReference>
<evidence type="ECO:0000256" key="4">
    <source>
        <dbReference type="ARBA" id="ARBA00023098"/>
    </source>
</evidence>
<evidence type="ECO:0000256" key="2">
    <source>
        <dbReference type="ARBA" id="ARBA00022832"/>
    </source>
</evidence>
<dbReference type="Pfam" id="PF00378">
    <property type="entry name" value="ECH_1"/>
    <property type="match status" value="1"/>
</dbReference>
<dbReference type="SUPFAM" id="SSF52096">
    <property type="entry name" value="ClpP/crotonase"/>
    <property type="match status" value="1"/>
</dbReference>
<keyword evidence="9" id="KW-1185">Reference proteome</keyword>
<accession>A0ABD2Q347</accession>
<dbReference type="PANTHER" id="PTHR43602:SF1">
    <property type="entry name" value="ENOYL-COA HYDRATASE DOMAIN-CONTAINING PROTEIN 3, MITOCHONDRIAL"/>
    <property type="match status" value="1"/>
</dbReference>
<comment type="subcellular location">
    <subcellularLocation>
        <location evidence="1">Mitochondrion</location>
    </subcellularLocation>
</comment>
<evidence type="ECO:0000313" key="9">
    <source>
        <dbReference type="Proteomes" id="UP001626550"/>
    </source>
</evidence>
<keyword evidence="4" id="KW-0443">Lipid metabolism</keyword>
<comment type="caution">
    <text evidence="8">The sequence shown here is derived from an EMBL/GenBank/DDBJ whole genome shotgun (WGS) entry which is preliminary data.</text>
</comment>
<evidence type="ECO:0000256" key="1">
    <source>
        <dbReference type="ARBA" id="ARBA00004173"/>
    </source>
</evidence>
<evidence type="ECO:0000256" key="6">
    <source>
        <dbReference type="ARBA" id="ARBA00037410"/>
    </source>
</evidence>
<dbReference type="Proteomes" id="UP001626550">
    <property type="component" value="Unassembled WGS sequence"/>
</dbReference>
<dbReference type="InterPro" id="IPR029045">
    <property type="entry name" value="ClpP/crotonase-like_dom_sf"/>
</dbReference>
<reference evidence="8 9" key="1">
    <citation type="submission" date="2024-11" db="EMBL/GenBank/DDBJ databases">
        <title>Adaptive evolution of stress response genes in parasites aligns with host niche diversity.</title>
        <authorList>
            <person name="Hahn C."/>
            <person name="Resl P."/>
        </authorList>
    </citation>
    <scope>NUCLEOTIDE SEQUENCE [LARGE SCALE GENOMIC DNA]</scope>
    <source>
        <strain evidence="8">EGGRZ-B1_66</strain>
        <tissue evidence="8">Body</tissue>
    </source>
</reference>